<keyword evidence="2" id="KW-1185">Reference proteome</keyword>
<dbReference type="SUPFAM" id="SSF50978">
    <property type="entry name" value="WD40 repeat-like"/>
    <property type="match status" value="1"/>
</dbReference>
<gene>
    <name evidence="1" type="ORF">Cfor_10678</name>
</gene>
<dbReference type="InterPro" id="IPR015943">
    <property type="entry name" value="WD40/YVTN_repeat-like_dom_sf"/>
</dbReference>
<dbReference type="Proteomes" id="UP000502823">
    <property type="component" value="Unassembled WGS sequence"/>
</dbReference>
<proteinExistence type="predicted"/>
<evidence type="ECO:0000313" key="2">
    <source>
        <dbReference type="Proteomes" id="UP000502823"/>
    </source>
</evidence>
<dbReference type="Gene3D" id="2.130.10.10">
    <property type="entry name" value="YVTN repeat-like/Quinoprotein amine dehydrogenase"/>
    <property type="match status" value="1"/>
</dbReference>
<name>A0A6L2PUN4_COPFO</name>
<sequence>MSSDVQGSSDQVILVTGGYDHTIKQWQAHTGVCQRTAQHTDSVSFTLTVNASKRCPSGIHVCR</sequence>
<dbReference type="AlphaFoldDB" id="A0A6L2PUN4"/>
<organism evidence="1 2">
    <name type="scientific">Coptotermes formosanus</name>
    <name type="common">Formosan subterranean termite</name>
    <dbReference type="NCBI Taxonomy" id="36987"/>
    <lineage>
        <taxon>Eukaryota</taxon>
        <taxon>Metazoa</taxon>
        <taxon>Ecdysozoa</taxon>
        <taxon>Arthropoda</taxon>
        <taxon>Hexapoda</taxon>
        <taxon>Insecta</taxon>
        <taxon>Pterygota</taxon>
        <taxon>Neoptera</taxon>
        <taxon>Polyneoptera</taxon>
        <taxon>Dictyoptera</taxon>
        <taxon>Blattodea</taxon>
        <taxon>Blattoidea</taxon>
        <taxon>Termitoidae</taxon>
        <taxon>Rhinotermitidae</taxon>
        <taxon>Coptotermes</taxon>
    </lineage>
</organism>
<dbReference type="InParanoid" id="A0A6L2PUN4"/>
<comment type="caution">
    <text evidence="1">The sequence shown here is derived from an EMBL/GenBank/DDBJ whole genome shotgun (WGS) entry which is preliminary data.</text>
</comment>
<dbReference type="InterPro" id="IPR036322">
    <property type="entry name" value="WD40_repeat_dom_sf"/>
</dbReference>
<evidence type="ECO:0000313" key="1">
    <source>
        <dbReference type="EMBL" id="GFG36239.1"/>
    </source>
</evidence>
<reference evidence="2" key="1">
    <citation type="submission" date="2020-01" db="EMBL/GenBank/DDBJ databases">
        <title>Draft genome sequence of the Termite Coptotermes fromosanus.</title>
        <authorList>
            <person name="Itakura S."/>
            <person name="Yosikawa Y."/>
            <person name="Umezawa K."/>
        </authorList>
    </citation>
    <scope>NUCLEOTIDE SEQUENCE [LARGE SCALE GENOMIC DNA]</scope>
</reference>
<protein>
    <submittedName>
        <fullName evidence="1">Uncharacterized protein</fullName>
    </submittedName>
</protein>
<dbReference type="EMBL" id="BLKM01000624">
    <property type="protein sequence ID" value="GFG36239.1"/>
    <property type="molecule type" value="Genomic_DNA"/>
</dbReference>
<accession>A0A6L2PUN4</accession>
<dbReference type="OrthoDB" id="400at2759"/>